<evidence type="ECO:0000256" key="13">
    <source>
        <dbReference type="ARBA" id="ARBA00023264"/>
    </source>
</evidence>
<accession>A0A0N0E8I0</accession>
<sequence>MDDAFPPFEPDGPEKYNENQRKRLREIPLRYLVPNIVTVLAICAGLSAVRMAFEQRFEAAIGLTLVAALLDGMDGRIARLLKASSKFGAEMDSLADVINFGCVPALILYIYVLDETKQFGWIAALIYVIAAALRLARFNITLDDHARPKWQKAYFTGIPAPAAALLVLLPVYIGFLGLAADWVTASFVSVYTIIIGFLMVSNLPVWSAKTVGGIARSAVMPIMLIVVLYVAALANFTWTTLTLSACAYLAFLPYSVHMYRKDAQKYAVEKTESDEEAQSS</sequence>
<dbReference type="GO" id="GO:0003882">
    <property type="term" value="F:CDP-diacylglycerol-serine O-phosphatidyltransferase activity"/>
    <property type="evidence" value="ECO:0007669"/>
    <property type="project" value="UniProtKB-EC"/>
</dbReference>
<dbReference type="AlphaFoldDB" id="A0A0N0E8I0"/>
<evidence type="ECO:0000256" key="15">
    <source>
        <dbReference type="RuleBase" id="RU003750"/>
    </source>
</evidence>
<reference evidence="18 19" key="1">
    <citation type="submission" date="2015-01" db="EMBL/GenBank/DDBJ databases">
        <title>Ahrensia donghaiensis sp. nov., a novel dimethylsulphoniopropionate-cleavage bacterium isolated from seawater and emended descriptions of the genus Ahrensia and Ahrensia kielensis.</title>
        <authorList>
            <person name="Liu J."/>
        </authorList>
    </citation>
    <scope>NUCLEOTIDE SEQUENCE [LARGE SCALE GENOMIC DNA]</scope>
    <source>
        <strain evidence="18 19">LZD062</strain>
    </source>
</reference>
<feature type="transmembrane region" description="Helical" evidence="16">
    <location>
        <begin position="182"/>
        <end position="201"/>
    </location>
</feature>
<comment type="caution">
    <text evidence="18">The sequence shown here is derived from an EMBL/GenBank/DDBJ whole genome shotgun (WGS) entry which is preliminary data.</text>
</comment>
<feature type="transmembrane region" description="Helical" evidence="16">
    <location>
        <begin position="213"/>
        <end position="232"/>
    </location>
</feature>
<dbReference type="STRING" id="1514904.SU32_03860"/>
<dbReference type="PANTHER" id="PTHR14269">
    <property type="entry name" value="CDP-DIACYLGLYCEROL--GLYCEROL-3-PHOSPHATE 3-PHOSPHATIDYLTRANSFERASE-RELATED"/>
    <property type="match status" value="1"/>
</dbReference>
<dbReference type="PROSITE" id="PS00379">
    <property type="entry name" value="CDP_ALCOHOL_P_TRANSF"/>
    <property type="match status" value="1"/>
</dbReference>
<evidence type="ECO:0000256" key="16">
    <source>
        <dbReference type="SAM" id="Phobius"/>
    </source>
</evidence>
<name>A0A0N0E8I0_9HYPH</name>
<evidence type="ECO:0000313" key="19">
    <source>
        <dbReference type="Proteomes" id="UP000038011"/>
    </source>
</evidence>
<dbReference type="InterPro" id="IPR000462">
    <property type="entry name" value="CDP-OH_P_trans"/>
</dbReference>
<dbReference type="Pfam" id="PF08009">
    <property type="entry name" value="CDP-OH_P_tran_2"/>
    <property type="match status" value="1"/>
</dbReference>
<dbReference type="EMBL" id="JXMU01000003">
    <property type="protein sequence ID" value="KPB02391.1"/>
    <property type="molecule type" value="Genomic_DNA"/>
</dbReference>
<evidence type="ECO:0000256" key="5">
    <source>
        <dbReference type="ARBA" id="ARBA00017171"/>
    </source>
</evidence>
<keyword evidence="8 16" id="KW-0812">Transmembrane</keyword>
<feature type="transmembrane region" description="Helical" evidence="16">
    <location>
        <begin position="93"/>
        <end position="112"/>
    </location>
</feature>
<keyword evidence="9 16" id="KW-1133">Transmembrane helix</keyword>
<dbReference type="PATRIC" id="fig|1514904.3.peg.2485"/>
<evidence type="ECO:0000256" key="3">
    <source>
        <dbReference type="ARBA" id="ARBA00010441"/>
    </source>
</evidence>
<evidence type="ECO:0000259" key="17">
    <source>
        <dbReference type="Pfam" id="PF08009"/>
    </source>
</evidence>
<keyword evidence="11 16" id="KW-0472">Membrane</keyword>
<keyword evidence="12" id="KW-0594">Phospholipid biosynthesis</keyword>
<gene>
    <name evidence="18" type="ORF">SU32_03860</name>
</gene>
<dbReference type="GO" id="GO:0012505">
    <property type="term" value="C:endomembrane system"/>
    <property type="evidence" value="ECO:0007669"/>
    <property type="project" value="UniProtKB-SubCell"/>
</dbReference>
<evidence type="ECO:0000256" key="10">
    <source>
        <dbReference type="ARBA" id="ARBA00023098"/>
    </source>
</evidence>
<feature type="transmembrane region" description="Helical" evidence="16">
    <location>
        <begin position="31"/>
        <end position="53"/>
    </location>
</feature>
<comment type="subcellular location">
    <subcellularLocation>
        <location evidence="2">Endomembrane system</location>
        <topology evidence="2">Multi-pass membrane protein</topology>
    </subcellularLocation>
</comment>
<comment type="similarity">
    <text evidence="3 15">Belongs to the CDP-alcohol phosphatidyltransferase class-I family.</text>
</comment>
<dbReference type="OrthoDB" id="9777147at2"/>
<keyword evidence="10" id="KW-0443">Lipid metabolism</keyword>
<keyword evidence="7 15" id="KW-0808">Transferase</keyword>
<feature type="transmembrane region" description="Helical" evidence="16">
    <location>
        <begin position="118"/>
        <end position="136"/>
    </location>
</feature>
<organism evidence="18 19">
    <name type="scientific">Ahrensia marina</name>
    <dbReference type="NCBI Taxonomy" id="1514904"/>
    <lineage>
        <taxon>Bacteria</taxon>
        <taxon>Pseudomonadati</taxon>
        <taxon>Pseudomonadota</taxon>
        <taxon>Alphaproteobacteria</taxon>
        <taxon>Hyphomicrobiales</taxon>
        <taxon>Ahrensiaceae</taxon>
        <taxon>Ahrensia</taxon>
    </lineage>
</organism>
<dbReference type="Proteomes" id="UP000038011">
    <property type="component" value="Unassembled WGS sequence"/>
</dbReference>
<protein>
    <recommendedName>
        <fullName evidence="5">CDP-diacylglycerol--serine O-phosphatidyltransferase</fullName>
        <ecNumber evidence="4">2.7.8.8</ecNumber>
    </recommendedName>
    <alternativeName>
        <fullName evidence="14">Phosphatidylserine synthase</fullName>
    </alternativeName>
</protein>
<dbReference type="PANTHER" id="PTHR14269:SF61">
    <property type="entry name" value="CDP-DIACYLGLYCEROL--SERINE O-PHOSPHATIDYLTRANSFERASE"/>
    <property type="match status" value="1"/>
</dbReference>
<dbReference type="InterPro" id="IPR050324">
    <property type="entry name" value="CDP-alcohol_PTase-I"/>
</dbReference>
<proteinExistence type="inferred from homology"/>
<dbReference type="Pfam" id="PF01066">
    <property type="entry name" value="CDP-OH_P_transf"/>
    <property type="match status" value="1"/>
</dbReference>
<dbReference type="InterPro" id="IPR012616">
    <property type="entry name" value="CDP-OH_P_trans_C"/>
</dbReference>
<dbReference type="NCBIfam" id="TIGR00473">
    <property type="entry name" value="pssA"/>
    <property type="match status" value="1"/>
</dbReference>
<keyword evidence="6" id="KW-0444">Lipid biosynthesis</keyword>
<evidence type="ECO:0000256" key="7">
    <source>
        <dbReference type="ARBA" id="ARBA00022679"/>
    </source>
</evidence>
<evidence type="ECO:0000256" key="1">
    <source>
        <dbReference type="ARBA" id="ARBA00000287"/>
    </source>
</evidence>
<dbReference type="GO" id="GO:0016020">
    <property type="term" value="C:membrane"/>
    <property type="evidence" value="ECO:0007669"/>
    <property type="project" value="InterPro"/>
</dbReference>
<dbReference type="InterPro" id="IPR043130">
    <property type="entry name" value="CDP-OH_PTrfase_TM_dom"/>
</dbReference>
<dbReference type="GO" id="GO:0008654">
    <property type="term" value="P:phospholipid biosynthetic process"/>
    <property type="evidence" value="ECO:0007669"/>
    <property type="project" value="UniProtKB-KW"/>
</dbReference>
<evidence type="ECO:0000256" key="4">
    <source>
        <dbReference type="ARBA" id="ARBA00013174"/>
    </source>
</evidence>
<evidence type="ECO:0000313" key="18">
    <source>
        <dbReference type="EMBL" id="KPB02391.1"/>
    </source>
</evidence>
<feature type="domain" description="CDP-alcohol phosphatidyltransferase C-terminal" evidence="17">
    <location>
        <begin position="219"/>
        <end position="253"/>
    </location>
</feature>
<evidence type="ECO:0000256" key="9">
    <source>
        <dbReference type="ARBA" id="ARBA00022989"/>
    </source>
</evidence>
<dbReference type="RefSeq" id="WP_053998019.1">
    <property type="nucleotide sequence ID" value="NZ_JXMU01000003.1"/>
</dbReference>
<evidence type="ECO:0000256" key="2">
    <source>
        <dbReference type="ARBA" id="ARBA00004127"/>
    </source>
</evidence>
<keyword evidence="19" id="KW-1185">Reference proteome</keyword>
<keyword evidence="13" id="KW-1208">Phospholipid metabolism</keyword>
<evidence type="ECO:0000256" key="12">
    <source>
        <dbReference type="ARBA" id="ARBA00023209"/>
    </source>
</evidence>
<feature type="transmembrane region" description="Helical" evidence="16">
    <location>
        <begin position="157"/>
        <end position="176"/>
    </location>
</feature>
<dbReference type="InterPro" id="IPR048254">
    <property type="entry name" value="CDP_ALCOHOL_P_TRANSF_CS"/>
</dbReference>
<comment type="catalytic activity">
    <reaction evidence="1">
        <text>a CDP-1,2-diacyl-sn-glycerol + L-serine = a 1,2-diacyl-sn-glycero-3-phospho-L-serine + CMP + H(+)</text>
        <dbReference type="Rhea" id="RHEA:16913"/>
        <dbReference type="ChEBI" id="CHEBI:15378"/>
        <dbReference type="ChEBI" id="CHEBI:33384"/>
        <dbReference type="ChEBI" id="CHEBI:57262"/>
        <dbReference type="ChEBI" id="CHEBI:58332"/>
        <dbReference type="ChEBI" id="CHEBI:60377"/>
        <dbReference type="EC" id="2.7.8.8"/>
    </reaction>
</comment>
<dbReference type="Gene3D" id="1.20.120.1760">
    <property type="match status" value="1"/>
</dbReference>
<evidence type="ECO:0000256" key="11">
    <source>
        <dbReference type="ARBA" id="ARBA00023136"/>
    </source>
</evidence>
<dbReference type="EC" id="2.7.8.8" evidence="4"/>
<dbReference type="InterPro" id="IPR004533">
    <property type="entry name" value="CDP-diaglyc--ser_O-PTrfase"/>
</dbReference>
<evidence type="ECO:0000256" key="6">
    <source>
        <dbReference type="ARBA" id="ARBA00022516"/>
    </source>
</evidence>
<evidence type="ECO:0000256" key="14">
    <source>
        <dbReference type="ARBA" id="ARBA00032361"/>
    </source>
</evidence>
<evidence type="ECO:0000256" key="8">
    <source>
        <dbReference type="ARBA" id="ARBA00022692"/>
    </source>
</evidence>